<accession>A0A9R1GA22</accession>
<dbReference type="Gramene" id="TraesCLE_scaffold_054318_01G000100.1">
    <property type="protein sequence ID" value="TraesCLE_scaffold_054318_01G000100.1"/>
    <property type="gene ID" value="TraesCLE_scaffold_054318_01G000100"/>
</dbReference>
<reference evidence="1" key="1">
    <citation type="journal article" date="2017" name="Gigascience">
        <title>The first near-complete assembly of the hexaploid bread wheat genome, Triticum aestivum.</title>
        <authorList>
            <person name="Zimin A.V."/>
            <person name="Puiu D."/>
            <person name="Hall R."/>
            <person name="Kingan S."/>
            <person name="Clavijo B.J."/>
            <person name="Salzberg S.L."/>
        </authorList>
    </citation>
    <scope>NUCLEOTIDE SEQUENCE</scope>
    <source>
        <tissue evidence="1">Leaf</tissue>
    </source>
</reference>
<dbReference type="AlphaFoldDB" id="A0A9R1GA22"/>
<evidence type="ECO:0000313" key="1">
    <source>
        <dbReference type="EMBL" id="KAF7042938.1"/>
    </source>
</evidence>
<name>A0A9R1GA22_WHEAT</name>
<feature type="non-terminal residue" evidence="1">
    <location>
        <position position="143"/>
    </location>
</feature>
<dbReference type="Proteomes" id="UP000815260">
    <property type="component" value="Chromosome 4A"/>
</dbReference>
<sequence length="143" mass="16158">MLAANIPPRHHLHPHASVILCSHAKTGPVKYNYTTLIREPLPSTSEEHGFAEYPFVLSRPSCPSTTSARLSGLYQVPLRFVQTSKSEDPKYHDNPEGIQIRQVSLPMTQNGYEMCTTTVDPQQPRGSQVPCRDLEHLWKLVRL</sequence>
<comment type="caution">
    <text evidence="1">The sequence shown here is derived from an EMBL/GenBank/DDBJ whole genome shotgun (WGS) entry which is preliminary data.</text>
</comment>
<dbReference type="Gramene" id="TraesWEE_scaffold_035520_01G000100.1">
    <property type="protein sequence ID" value="TraesWEE_scaffold_035520_01G000100.1"/>
    <property type="gene ID" value="TraesWEE_scaffold_035520_01G000100"/>
</dbReference>
<gene>
    <name evidence="1" type="ORF">CFC21_052413</name>
</gene>
<organism evidence="1">
    <name type="scientific">Triticum aestivum</name>
    <name type="common">Wheat</name>
    <dbReference type="NCBI Taxonomy" id="4565"/>
    <lineage>
        <taxon>Eukaryota</taxon>
        <taxon>Viridiplantae</taxon>
        <taxon>Streptophyta</taxon>
        <taxon>Embryophyta</taxon>
        <taxon>Tracheophyta</taxon>
        <taxon>Spermatophyta</taxon>
        <taxon>Magnoliopsida</taxon>
        <taxon>Liliopsida</taxon>
        <taxon>Poales</taxon>
        <taxon>Poaceae</taxon>
        <taxon>BOP clade</taxon>
        <taxon>Pooideae</taxon>
        <taxon>Triticodae</taxon>
        <taxon>Triticeae</taxon>
        <taxon>Triticinae</taxon>
        <taxon>Triticum</taxon>
    </lineage>
</organism>
<dbReference type="Gramene" id="TraesROB_scaffold_038554_01G000200.1">
    <property type="protein sequence ID" value="TraesROB_scaffold_038554_01G000200.1"/>
    <property type="gene ID" value="TraesROB_scaffold_038554_01G000200"/>
</dbReference>
<dbReference type="EMBL" id="CM022220">
    <property type="protein sequence ID" value="KAF7042938.1"/>
    <property type="molecule type" value="Genomic_DNA"/>
</dbReference>
<reference evidence="1" key="2">
    <citation type="submission" date="2020-03" db="EMBL/GenBank/DDBJ databases">
        <title>The second near-complete assembly of the hexaploid bread wheat (Triticum aestivum) genome.</title>
        <authorList>
            <person name="Zimin A.V."/>
            <person name="Puiu D."/>
            <person name="Shumante A."/>
            <person name="Alonge M."/>
            <person name="Salzberg S.L."/>
        </authorList>
    </citation>
    <scope>NUCLEOTIDE SEQUENCE</scope>
    <source>
        <tissue evidence="1">Leaf</tissue>
    </source>
</reference>
<proteinExistence type="predicted"/>
<protein>
    <submittedName>
        <fullName evidence="1">Uncharacterized protein</fullName>
    </submittedName>
</protein>
<dbReference type="Gramene" id="TraesCAD_scaffold_021613_01G000200.1">
    <property type="protein sequence ID" value="TraesCAD_scaffold_021613_01G000200.1"/>
    <property type="gene ID" value="TraesCAD_scaffold_021613_01G000200"/>
</dbReference>